<feature type="domain" description="Peptidase S1" evidence="8">
    <location>
        <begin position="1"/>
        <end position="184"/>
    </location>
</feature>
<comment type="subcellular location">
    <subcellularLocation>
        <location evidence="1">Secreted</location>
    </subcellularLocation>
</comment>
<evidence type="ECO:0000313" key="9">
    <source>
        <dbReference type="EMBL" id="KAF2893255.1"/>
    </source>
</evidence>
<dbReference type="InterPro" id="IPR043504">
    <property type="entry name" value="Peptidase_S1_PA_chymotrypsin"/>
</dbReference>
<dbReference type="GO" id="GO:0006508">
    <property type="term" value="P:proteolysis"/>
    <property type="evidence" value="ECO:0007669"/>
    <property type="project" value="UniProtKB-KW"/>
</dbReference>
<proteinExistence type="inferred from homology"/>
<dbReference type="PROSITE" id="PS00135">
    <property type="entry name" value="TRYPSIN_SER"/>
    <property type="match status" value="1"/>
</dbReference>
<keyword evidence="6" id="KW-1015">Disulfide bond</keyword>
<comment type="caution">
    <text evidence="9">The sequence shown here is derived from an EMBL/GenBank/DDBJ whole genome shotgun (WGS) entry which is preliminary data.</text>
</comment>
<dbReference type="Pfam" id="PF00089">
    <property type="entry name" value="Trypsin"/>
    <property type="match status" value="1"/>
</dbReference>
<dbReference type="InterPro" id="IPR050127">
    <property type="entry name" value="Serine_Proteases_S1"/>
</dbReference>
<dbReference type="Proteomes" id="UP000801492">
    <property type="component" value="Unassembled WGS sequence"/>
</dbReference>
<evidence type="ECO:0000256" key="3">
    <source>
        <dbReference type="ARBA" id="ARBA00022670"/>
    </source>
</evidence>
<evidence type="ECO:0000256" key="2">
    <source>
        <dbReference type="ARBA" id="ARBA00022525"/>
    </source>
</evidence>
<keyword evidence="3" id="KW-0645">Protease</keyword>
<dbReference type="GO" id="GO:0005615">
    <property type="term" value="C:extracellular space"/>
    <property type="evidence" value="ECO:0007669"/>
    <property type="project" value="TreeGrafter"/>
</dbReference>
<evidence type="ECO:0000256" key="7">
    <source>
        <dbReference type="ARBA" id="ARBA00024195"/>
    </source>
</evidence>
<organism evidence="9 10">
    <name type="scientific">Ignelater luminosus</name>
    <name type="common">Cucubano</name>
    <name type="synonym">Pyrophorus luminosus</name>
    <dbReference type="NCBI Taxonomy" id="2038154"/>
    <lineage>
        <taxon>Eukaryota</taxon>
        <taxon>Metazoa</taxon>
        <taxon>Ecdysozoa</taxon>
        <taxon>Arthropoda</taxon>
        <taxon>Hexapoda</taxon>
        <taxon>Insecta</taxon>
        <taxon>Pterygota</taxon>
        <taxon>Neoptera</taxon>
        <taxon>Endopterygota</taxon>
        <taxon>Coleoptera</taxon>
        <taxon>Polyphaga</taxon>
        <taxon>Elateriformia</taxon>
        <taxon>Elateroidea</taxon>
        <taxon>Elateridae</taxon>
        <taxon>Agrypninae</taxon>
        <taxon>Pyrophorini</taxon>
        <taxon>Ignelater</taxon>
    </lineage>
</organism>
<evidence type="ECO:0000259" key="8">
    <source>
        <dbReference type="PROSITE" id="PS50240"/>
    </source>
</evidence>
<dbReference type="PANTHER" id="PTHR24264">
    <property type="entry name" value="TRYPSIN-RELATED"/>
    <property type="match status" value="1"/>
</dbReference>
<dbReference type="AlphaFoldDB" id="A0A8K0CTA4"/>
<accession>A0A8K0CTA4</accession>
<sequence>MLHPKRSNNGKSTSIWLLQLEPVYLCYPVRDFKLDPLVEEIQMEETLLLPLVILRISYLQVSVKLIHSDHNSGQRKPPLYHQEYVFRGKESTVQRQAVLPIWRNEDCDEAYFQPITSNFICAGYSQGGTDACQGDSGGPLMIYWDTRWIQVGVVSFGNKCGEPGYPGVYTRVTEYLDWIHENTRT</sequence>
<evidence type="ECO:0000256" key="6">
    <source>
        <dbReference type="ARBA" id="ARBA00023157"/>
    </source>
</evidence>
<dbReference type="InterPro" id="IPR009003">
    <property type="entry name" value="Peptidase_S1_PA"/>
</dbReference>
<dbReference type="InterPro" id="IPR001254">
    <property type="entry name" value="Trypsin_dom"/>
</dbReference>
<dbReference type="PANTHER" id="PTHR24264:SF65">
    <property type="entry name" value="SRCR DOMAIN-CONTAINING PROTEIN"/>
    <property type="match status" value="1"/>
</dbReference>
<evidence type="ECO:0000313" key="10">
    <source>
        <dbReference type="Proteomes" id="UP000801492"/>
    </source>
</evidence>
<dbReference type="OrthoDB" id="6348928at2759"/>
<gene>
    <name evidence="9" type="ORF">ILUMI_12919</name>
</gene>
<reference evidence="9" key="1">
    <citation type="submission" date="2019-08" db="EMBL/GenBank/DDBJ databases">
        <title>The genome of the North American firefly Photinus pyralis.</title>
        <authorList>
            <consortium name="Photinus pyralis genome working group"/>
            <person name="Fallon T.R."/>
            <person name="Sander Lower S.E."/>
            <person name="Weng J.-K."/>
        </authorList>
    </citation>
    <scope>NUCLEOTIDE SEQUENCE</scope>
    <source>
        <strain evidence="9">TRF0915ILg1</strain>
        <tissue evidence="9">Whole body</tissue>
    </source>
</reference>
<dbReference type="SUPFAM" id="SSF50494">
    <property type="entry name" value="Trypsin-like serine proteases"/>
    <property type="match status" value="1"/>
</dbReference>
<keyword evidence="2" id="KW-0964">Secreted</keyword>
<keyword evidence="10" id="KW-1185">Reference proteome</keyword>
<protein>
    <recommendedName>
        <fullName evidence="8">Peptidase S1 domain-containing protein</fullName>
    </recommendedName>
</protein>
<evidence type="ECO:0000256" key="1">
    <source>
        <dbReference type="ARBA" id="ARBA00004613"/>
    </source>
</evidence>
<name>A0A8K0CTA4_IGNLU</name>
<comment type="similarity">
    <text evidence="7">Belongs to the peptidase S1 family. CLIP subfamily.</text>
</comment>
<dbReference type="CDD" id="cd00190">
    <property type="entry name" value="Tryp_SPc"/>
    <property type="match status" value="1"/>
</dbReference>
<dbReference type="FunFam" id="2.40.10.10:FF:000002">
    <property type="entry name" value="Transmembrane protease serine"/>
    <property type="match status" value="1"/>
</dbReference>
<dbReference type="SMART" id="SM00020">
    <property type="entry name" value="Tryp_SPc"/>
    <property type="match status" value="1"/>
</dbReference>
<dbReference type="InterPro" id="IPR033116">
    <property type="entry name" value="TRYPSIN_SER"/>
</dbReference>
<evidence type="ECO:0000256" key="5">
    <source>
        <dbReference type="ARBA" id="ARBA00022825"/>
    </source>
</evidence>
<dbReference type="EMBL" id="VTPC01008113">
    <property type="protein sequence ID" value="KAF2893255.1"/>
    <property type="molecule type" value="Genomic_DNA"/>
</dbReference>
<dbReference type="Gene3D" id="2.40.10.10">
    <property type="entry name" value="Trypsin-like serine proteases"/>
    <property type="match status" value="1"/>
</dbReference>
<keyword evidence="5" id="KW-0720">Serine protease</keyword>
<keyword evidence="4" id="KW-0378">Hydrolase</keyword>
<evidence type="ECO:0000256" key="4">
    <source>
        <dbReference type="ARBA" id="ARBA00022801"/>
    </source>
</evidence>
<dbReference type="GO" id="GO:0004252">
    <property type="term" value="F:serine-type endopeptidase activity"/>
    <property type="evidence" value="ECO:0007669"/>
    <property type="project" value="InterPro"/>
</dbReference>
<dbReference type="PROSITE" id="PS50240">
    <property type="entry name" value="TRYPSIN_DOM"/>
    <property type="match status" value="1"/>
</dbReference>